<dbReference type="EMBL" id="OU963864">
    <property type="protein sequence ID" value="CAH0387665.1"/>
    <property type="molecule type" value="Genomic_DNA"/>
</dbReference>
<proteinExistence type="predicted"/>
<evidence type="ECO:0000313" key="3">
    <source>
        <dbReference type="Proteomes" id="UP001152759"/>
    </source>
</evidence>
<feature type="region of interest" description="Disordered" evidence="1">
    <location>
        <begin position="1"/>
        <end position="28"/>
    </location>
</feature>
<accession>A0A9P0A867</accession>
<gene>
    <name evidence="2" type="ORF">BEMITA_LOCUS6653</name>
</gene>
<evidence type="ECO:0000256" key="1">
    <source>
        <dbReference type="SAM" id="MobiDB-lite"/>
    </source>
</evidence>
<protein>
    <submittedName>
        <fullName evidence="2">Uncharacterized protein</fullName>
    </submittedName>
</protein>
<reference evidence="2" key="1">
    <citation type="submission" date="2021-12" db="EMBL/GenBank/DDBJ databases">
        <authorList>
            <person name="King R."/>
        </authorList>
    </citation>
    <scope>NUCLEOTIDE SEQUENCE</scope>
</reference>
<organism evidence="2 3">
    <name type="scientific">Bemisia tabaci</name>
    <name type="common">Sweetpotato whitefly</name>
    <name type="synonym">Aleurodes tabaci</name>
    <dbReference type="NCBI Taxonomy" id="7038"/>
    <lineage>
        <taxon>Eukaryota</taxon>
        <taxon>Metazoa</taxon>
        <taxon>Ecdysozoa</taxon>
        <taxon>Arthropoda</taxon>
        <taxon>Hexapoda</taxon>
        <taxon>Insecta</taxon>
        <taxon>Pterygota</taxon>
        <taxon>Neoptera</taxon>
        <taxon>Paraneoptera</taxon>
        <taxon>Hemiptera</taxon>
        <taxon>Sternorrhyncha</taxon>
        <taxon>Aleyrodoidea</taxon>
        <taxon>Aleyrodidae</taxon>
        <taxon>Aleyrodinae</taxon>
        <taxon>Bemisia</taxon>
    </lineage>
</organism>
<evidence type="ECO:0000313" key="2">
    <source>
        <dbReference type="EMBL" id="CAH0387665.1"/>
    </source>
</evidence>
<dbReference type="KEGG" id="btab:109030774"/>
<dbReference type="AlphaFoldDB" id="A0A9P0A867"/>
<name>A0A9P0A867_BEMTA</name>
<keyword evidence="3" id="KW-1185">Reference proteome</keyword>
<dbReference type="Proteomes" id="UP001152759">
    <property type="component" value="Chromosome 3"/>
</dbReference>
<feature type="compositionally biased region" description="Polar residues" evidence="1">
    <location>
        <begin position="8"/>
        <end position="26"/>
    </location>
</feature>
<sequence>MDIFYENPSHTSSGPPRVKSANTSNQNRRKLADVGNTIHQTAKNLTSVHKATEMNIRQNDSASCRNTSTCFERRITLEKTEHLDEADLIVVADLNPRYFYDDEIEDLHEDCSVDLMIDEVDSLLQQNLRLNSDDFESLTCFKPIKTSWDDHFDNVDGYDSLYTMDDLADLDNLDILFDCPSDGKFLSFSYPFNDFIVPGIDLDFLC</sequence>